<evidence type="ECO:0000313" key="2">
    <source>
        <dbReference type="Proteomes" id="UP001154282"/>
    </source>
</evidence>
<proteinExistence type="predicted"/>
<evidence type="ECO:0000313" key="1">
    <source>
        <dbReference type="EMBL" id="CAI0557569.1"/>
    </source>
</evidence>
<organism evidence="1 2">
    <name type="scientific">Linum tenue</name>
    <dbReference type="NCBI Taxonomy" id="586396"/>
    <lineage>
        <taxon>Eukaryota</taxon>
        <taxon>Viridiplantae</taxon>
        <taxon>Streptophyta</taxon>
        <taxon>Embryophyta</taxon>
        <taxon>Tracheophyta</taxon>
        <taxon>Spermatophyta</taxon>
        <taxon>Magnoliopsida</taxon>
        <taxon>eudicotyledons</taxon>
        <taxon>Gunneridae</taxon>
        <taxon>Pentapetalae</taxon>
        <taxon>rosids</taxon>
        <taxon>fabids</taxon>
        <taxon>Malpighiales</taxon>
        <taxon>Linaceae</taxon>
        <taxon>Linum</taxon>
    </lineage>
</organism>
<accession>A0AAV0RJ58</accession>
<dbReference type="Proteomes" id="UP001154282">
    <property type="component" value="Unassembled WGS sequence"/>
</dbReference>
<protein>
    <submittedName>
        <fullName evidence="1">Uncharacterized protein</fullName>
    </submittedName>
</protein>
<keyword evidence="2" id="KW-1185">Reference proteome</keyword>
<sequence>MSQDFEIISGQLAIEFVIRIFIFLPFPTLNHHSDSNQILRAADTTSIPSHVRAIQQCCTWDRQDTMYRQLIITT</sequence>
<dbReference type="EMBL" id="CAMGYJ010000011">
    <property type="protein sequence ID" value="CAI0557569.1"/>
    <property type="molecule type" value="Genomic_DNA"/>
</dbReference>
<gene>
    <name evidence="1" type="ORF">LITE_LOCUS48409</name>
</gene>
<comment type="caution">
    <text evidence="1">The sequence shown here is derived from an EMBL/GenBank/DDBJ whole genome shotgun (WGS) entry which is preliminary data.</text>
</comment>
<reference evidence="1" key="1">
    <citation type="submission" date="2022-08" db="EMBL/GenBank/DDBJ databases">
        <authorList>
            <person name="Gutierrez-Valencia J."/>
        </authorList>
    </citation>
    <scope>NUCLEOTIDE SEQUENCE</scope>
</reference>
<dbReference type="AlphaFoldDB" id="A0AAV0RJ58"/>
<name>A0AAV0RJ58_9ROSI</name>